<dbReference type="AlphaFoldDB" id="A0AAV3T0U4"/>
<feature type="transmembrane region" description="Helical" evidence="1">
    <location>
        <begin position="295"/>
        <end position="316"/>
    </location>
</feature>
<evidence type="ECO:0000313" key="3">
    <source>
        <dbReference type="Proteomes" id="UP001500194"/>
    </source>
</evidence>
<dbReference type="Proteomes" id="UP001500194">
    <property type="component" value="Unassembled WGS sequence"/>
</dbReference>
<protein>
    <submittedName>
        <fullName evidence="2">DUF373 family protein</fullName>
    </submittedName>
</protein>
<proteinExistence type="predicted"/>
<feature type="transmembrane region" description="Helical" evidence="1">
    <location>
        <begin position="154"/>
        <end position="173"/>
    </location>
</feature>
<dbReference type="EMBL" id="BAAADU010000002">
    <property type="protein sequence ID" value="GAA0653809.1"/>
    <property type="molecule type" value="Genomic_DNA"/>
</dbReference>
<name>A0AAV3T0U4_9EURY</name>
<keyword evidence="1" id="KW-0812">Transmembrane</keyword>
<dbReference type="Pfam" id="PF04123">
    <property type="entry name" value="DUF373"/>
    <property type="match status" value="1"/>
</dbReference>
<feature type="transmembrane region" description="Helical" evidence="1">
    <location>
        <begin position="254"/>
        <end position="275"/>
    </location>
</feature>
<evidence type="ECO:0000313" key="2">
    <source>
        <dbReference type="EMBL" id="GAA0653809.1"/>
    </source>
</evidence>
<feature type="transmembrane region" description="Helical" evidence="1">
    <location>
        <begin position="217"/>
        <end position="242"/>
    </location>
</feature>
<reference evidence="2 3" key="1">
    <citation type="journal article" date="2019" name="Int. J. Syst. Evol. Microbiol.">
        <title>The Global Catalogue of Microorganisms (GCM) 10K type strain sequencing project: providing services to taxonomists for standard genome sequencing and annotation.</title>
        <authorList>
            <consortium name="The Broad Institute Genomics Platform"/>
            <consortium name="The Broad Institute Genome Sequencing Center for Infectious Disease"/>
            <person name="Wu L."/>
            <person name="Ma J."/>
        </authorList>
    </citation>
    <scope>NUCLEOTIDE SEQUENCE [LARGE SCALE GENOMIC DNA]</scope>
    <source>
        <strain evidence="2 3">JCM 16327</strain>
    </source>
</reference>
<keyword evidence="1" id="KW-0472">Membrane</keyword>
<keyword evidence="3" id="KW-1185">Reference proteome</keyword>
<keyword evidence="1" id="KW-1133">Transmembrane helix</keyword>
<dbReference type="InterPro" id="IPR007254">
    <property type="entry name" value="DUF373"/>
</dbReference>
<dbReference type="RefSeq" id="WP_227260629.1">
    <property type="nucleotide sequence ID" value="NZ_BAAADU010000002.1"/>
</dbReference>
<dbReference type="PANTHER" id="PTHR38815">
    <property type="entry name" value="HYPOTHETICAL MEMBRANE PROTEIN, CONSERVED, DUF373 FAMILY"/>
    <property type="match status" value="1"/>
</dbReference>
<organism evidence="2 3">
    <name type="scientific">Salarchaeum japonicum</name>
    <dbReference type="NCBI Taxonomy" id="555573"/>
    <lineage>
        <taxon>Archaea</taxon>
        <taxon>Methanobacteriati</taxon>
        <taxon>Methanobacteriota</taxon>
        <taxon>Stenosarchaea group</taxon>
        <taxon>Halobacteria</taxon>
        <taxon>Halobacteriales</taxon>
        <taxon>Halobacteriaceae</taxon>
    </lineage>
</organism>
<sequence>MHTLVLCLDRSGAVPRATGVTPPVAGWEAVQSLVVEYGVTDPEDSAVNCLLEGLRVSRDLRDDGEESTVAVVSGNADSIVGADRTIAEQVDALLERFDPDAAILVVDSADDERVVPIVESRLPVDSVDRVVVRQARDIESTYYLLKQFLADEELRGTVLVPLGVVLLVFPILLTLTNSLAVAIAAITAVIGVFLLYKGLNIDESVSGLPSQARDALYSGRVSIVTYVVAAGLALIGVFAGALGVSDMASMDGEFVAAMAFAFYSVPWLALGALAASTGRLIDESIREDEVGANYVNLPFGVVAVGLVVRGFAGYFLERASVLDPVTVGGVDLGALSLAPVVLSAEERLAVFVVAGVLVSLVGIRVGGILGDE</sequence>
<accession>A0AAV3T0U4</accession>
<gene>
    <name evidence="2" type="ORF">GCM10009019_16590</name>
</gene>
<dbReference type="PANTHER" id="PTHR38815:SF1">
    <property type="entry name" value="DUF373 FAMILY PROTEIN"/>
    <property type="match status" value="1"/>
</dbReference>
<feature type="transmembrane region" description="Helical" evidence="1">
    <location>
        <begin position="348"/>
        <end position="369"/>
    </location>
</feature>
<dbReference type="GeneID" id="68573664"/>
<feature type="transmembrane region" description="Helical" evidence="1">
    <location>
        <begin position="179"/>
        <end position="196"/>
    </location>
</feature>
<evidence type="ECO:0000256" key="1">
    <source>
        <dbReference type="SAM" id="Phobius"/>
    </source>
</evidence>
<comment type="caution">
    <text evidence="2">The sequence shown here is derived from an EMBL/GenBank/DDBJ whole genome shotgun (WGS) entry which is preliminary data.</text>
</comment>